<organism evidence="1 2">
    <name type="scientific">Panicum miliaceum</name>
    <name type="common">Proso millet</name>
    <name type="synonym">Broomcorn millet</name>
    <dbReference type="NCBI Taxonomy" id="4540"/>
    <lineage>
        <taxon>Eukaryota</taxon>
        <taxon>Viridiplantae</taxon>
        <taxon>Streptophyta</taxon>
        <taxon>Embryophyta</taxon>
        <taxon>Tracheophyta</taxon>
        <taxon>Spermatophyta</taxon>
        <taxon>Magnoliopsida</taxon>
        <taxon>Liliopsida</taxon>
        <taxon>Poales</taxon>
        <taxon>Poaceae</taxon>
        <taxon>PACMAD clade</taxon>
        <taxon>Panicoideae</taxon>
        <taxon>Panicodae</taxon>
        <taxon>Paniceae</taxon>
        <taxon>Panicinae</taxon>
        <taxon>Panicum</taxon>
        <taxon>Panicum sect. Panicum</taxon>
    </lineage>
</organism>
<accession>A0A3L6RJJ1</accession>
<reference evidence="2" key="1">
    <citation type="journal article" date="2019" name="Nat. Commun.">
        <title>The genome of broomcorn millet.</title>
        <authorList>
            <person name="Zou C."/>
            <person name="Miki D."/>
            <person name="Li D."/>
            <person name="Tang Q."/>
            <person name="Xiao L."/>
            <person name="Rajput S."/>
            <person name="Deng P."/>
            <person name="Jia W."/>
            <person name="Huang R."/>
            <person name="Zhang M."/>
            <person name="Sun Y."/>
            <person name="Hu J."/>
            <person name="Fu X."/>
            <person name="Schnable P.S."/>
            <person name="Li F."/>
            <person name="Zhang H."/>
            <person name="Feng B."/>
            <person name="Zhu X."/>
            <person name="Liu R."/>
            <person name="Schnable J.C."/>
            <person name="Zhu J.-K."/>
            <person name="Zhang H."/>
        </authorList>
    </citation>
    <scope>NUCLEOTIDE SEQUENCE [LARGE SCALE GENOMIC DNA]</scope>
</reference>
<proteinExistence type="predicted"/>
<dbReference type="EMBL" id="PQIB02000008">
    <property type="protein sequence ID" value="RLN04680.1"/>
    <property type="molecule type" value="Genomic_DNA"/>
</dbReference>
<protein>
    <recommendedName>
        <fullName evidence="3">NB-ARC domain-containing protein</fullName>
    </recommendedName>
</protein>
<dbReference type="AlphaFoldDB" id="A0A3L6RJJ1"/>
<dbReference type="PANTHER" id="PTHR19851">
    <property type="entry name" value="OS02G0203500 PROTEIN"/>
    <property type="match status" value="1"/>
</dbReference>
<gene>
    <name evidence="1" type="ORF">C2845_PM13G09620</name>
</gene>
<evidence type="ECO:0000313" key="2">
    <source>
        <dbReference type="Proteomes" id="UP000275267"/>
    </source>
</evidence>
<comment type="caution">
    <text evidence="1">The sequence shown here is derived from an EMBL/GenBank/DDBJ whole genome shotgun (WGS) entry which is preliminary data.</text>
</comment>
<sequence length="144" mass="16018">MSVNRQEHAVVGAGQVRVWLSVSKKCSYVRELLERDGGHRVLLIVGLSGIGRSCLARKIACDPPDEAIYEIAEAEKVEISKDVIKEISKEILFYHSRLGVGELPIVEEVAAWLISIVDTFSSSARLTRFSPEHHIEDAMSVVKF</sequence>
<dbReference type="OrthoDB" id="1357022at2759"/>
<evidence type="ECO:0008006" key="3">
    <source>
        <dbReference type="Google" id="ProtNLM"/>
    </source>
</evidence>
<dbReference type="PANTHER" id="PTHR19851:SF7">
    <property type="entry name" value="F-BOX DOMAIN-CONTAINING PROTEIN"/>
    <property type="match status" value="1"/>
</dbReference>
<dbReference type="Proteomes" id="UP000275267">
    <property type="component" value="Unassembled WGS sequence"/>
</dbReference>
<name>A0A3L6RJJ1_PANMI</name>
<keyword evidence="2" id="KW-1185">Reference proteome</keyword>
<evidence type="ECO:0000313" key="1">
    <source>
        <dbReference type="EMBL" id="RLN04680.1"/>
    </source>
</evidence>
<dbReference type="STRING" id="4540.A0A3L6RJJ1"/>